<name>A0A1Y2JBT7_BRAJP</name>
<gene>
    <name evidence="2" type="ORF">BSZ19_40430</name>
</gene>
<comment type="caution">
    <text evidence="2">The sequence shown here is derived from an EMBL/GenBank/DDBJ whole genome shotgun (WGS) entry which is preliminary data.</text>
</comment>
<reference evidence="2 3" key="1">
    <citation type="submission" date="2017-03" db="EMBL/GenBank/DDBJ databases">
        <title>Whole genome sequences of fourteen strains of Bradyrhizobium canariense and one strain of Bradyrhizobium japonicum isolated from Lupinus (Papilionoideae: Genisteae) species in Algeria.</title>
        <authorList>
            <person name="Crovadore J."/>
            <person name="Chekireb D."/>
            <person name="Brachmann A."/>
            <person name="Chablais R."/>
            <person name="Cochard B."/>
            <person name="Lefort F."/>
        </authorList>
    </citation>
    <scope>NUCLEOTIDE SEQUENCE [LARGE SCALE GENOMIC DNA]</scope>
    <source>
        <strain evidence="2 3">UBMA197</strain>
    </source>
</reference>
<feature type="region of interest" description="Disordered" evidence="1">
    <location>
        <begin position="50"/>
        <end position="74"/>
    </location>
</feature>
<protein>
    <submittedName>
        <fullName evidence="2">Uncharacterized protein</fullName>
    </submittedName>
</protein>
<dbReference type="EMBL" id="NAFL01000281">
    <property type="protein sequence ID" value="OSJ24953.1"/>
    <property type="molecule type" value="Genomic_DNA"/>
</dbReference>
<proteinExistence type="predicted"/>
<evidence type="ECO:0000313" key="2">
    <source>
        <dbReference type="EMBL" id="OSJ24953.1"/>
    </source>
</evidence>
<dbReference type="AlphaFoldDB" id="A0A1Y2JBT7"/>
<sequence length="74" mass="8028">MTLSVWRARPTISVIASAAKQSRLPPRRDSGLLRRFAPRNDVERVCVLTATPPPPQSGCSPARLPAGLSRPLRA</sequence>
<accession>A0A1Y2JBT7</accession>
<organism evidence="2 3">
    <name type="scientific">Bradyrhizobium japonicum</name>
    <dbReference type="NCBI Taxonomy" id="375"/>
    <lineage>
        <taxon>Bacteria</taxon>
        <taxon>Pseudomonadati</taxon>
        <taxon>Pseudomonadota</taxon>
        <taxon>Alphaproteobacteria</taxon>
        <taxon>Hyphomicrobiales</taxon>
        <taxon>Nitrobacteraceae</taxon>
        <taxon>Bradyrhizobium</taxon>
    </lineage>
</organism>
<evidence type="ECO:0000256" key="1">
    <source>
        <dbReference type="SAM" id="MobiDB-lite"/>
    </source>
</evidence>
<dbReference type="Proteomes" id="UP000193335">
    <property type="component" value="Unassembled WGS sequence"/>
</dbReference>
<evidence type="ECO:0000313" key="3">
    <source>
        <dbReference type="Proteomes" id="UP000193335"/>
    </source>
</evidence>